<organism evidence="2">
    <name type="scientific">Alexandrium catenella</name>
    <name type="common">Red tide dinoflagellate</name>
    <name type="synonym">Gonyaulax catenella</name>
    <dbReference type="NCBI Taxonomy" id="2925"/>
    <lineage>
        <taxon>Eukaryota</taxon>
        <taxon>Sar</taxon>
        <taxon>Alveolata</taxon>
        <taxon>Dinophyceae</taxon>
        <taxon>Gonyaulacales</taxon>
        <taxon>Pyrocystaceae</taxon>
        <taxon>Alexandrium</taxon>
    </lineage>
</organism>
<sequence>MEAWGTAHASSQPAAVDDSSSDHSDGGLFELPSRWDSILAPGLMEDFPLRAGLEHSLSSSSVDGGCLEGDYSYASEDSTSESLLRVLADGQWWHAAHRLVEGEGLLDGPAETWQLVESIGSWYRVPIPGDAVELETSPATGLMLLCENFRWATDSEGLPSQLRPLATTCGKGEHCEPAGMSEVESTVMAGRVLFCYAVCECRLTGARRLELRMPELMCLAASNAMAALGFASQYYKAGHASNGHAVSAHASNGQPRAETVFLGAPDSACA</sequence>
<evidence type="ECO:0000256" key="1">
    <source>
        <dbReference type="SAM" id="MobiDB-lite"/>
    </source>
</evidence>
<dbReference type="EMBL" id="HBGE01055071">
    <property type="protein sequence ID" value="CAD9153949.1"/>
    <property type="molecule type" value="Transcribed_RNA"/>
</dbReference>
<reference evidence="2" key="1">
    <citation type="submission" date="2021-01" db="EMBL/GenBank/DDBJ databases">
        <authorList>
            <person name="Corre E."/>
            <person name="Pelletier E."/>
            <person name="Niang G."/>
            <person name="Scheremetjew M."/>
            <person name="Finn R."/>
            <person name="Kale V."/>
            <person name="Holt S."/>
            <person name="Cochrane G."/>
            <person name="Meng A."/>
            <person name="Brown T."/>
            <person name="Cohen L."/>
        </authorList>
    </citation>
    <scope>NUCLEOTIDE SEQUENCE</scope>
    <source>
        <strain evidence="2">OF101</strain>
    </source>
</reference>
<dbReference type="AlphaFoldDB" id="A0A7S1R2L8"/>
<name>A0A7S1R2L8_ALECA</name>
<protein>
    <submittedName>
        <fullName evidence="2">Uncharacterized protein</fullName>
    </submittedName>
</protein>
<proteinExistence type="predicted"/>
<feature type="region of interest" description="Disordered" evidence="1">
    <location>
        <begin position="1"/>
        <end position="25"/>
    </location>
</feature>
<evidence type="ECO:0000313" key="2">
    <source>
        <dbReference type="EMBL" id="CAD9153949.1"/>
    </source>
</evidence>
<accession>A0A7S1R2L8</accession>
<gene>
    <name evidence="2" type="ORF">ACAT0790_LOCUS33177</name>
</gene>